<reference evidence="3 4" key="1">
    <citation type="submission" date="2020-08" db="EMBL/GenBank/DDBJ databases">
        <title>Genome sequence of Hymenobacter qilianensis JCM 19763T.</title>
        <authorList>
            <person name="Hyun D.-W."/>
            <person name="Bae J.-W."/>
        </authorList>
    </citation>
    <scope>NUCLEOTIDE SEQUENCE [LARGE SCALE GENOMIC DNA]</scope>
    <source>
        <strain evidence="3 4">JCM 19763</strain>
    </source>
</reference>
<sequence length="164" mass="17647">MNKLFSFAVSLALTGALVSCGDDNNNDPQPTNQTATEKLMAKTWMVTAVTEKEGTKAAVDIFTSEDACFKDNLYKFQASNAFVVDEGKTKCFSASPQTLTGQWSLSNNDQTLSGAVSFTAAPGFVYDVELTGTIEELNQTRLILVDTETVSGVTTVTRTTFTAQ</sequence>
<organism evidence="3 4">
    <name type="scientific">Hymenobacter qilianensis</name>
    <dbReference type="NCBI Taxonomy" id="1385715"/>
    <lineage>
        <taxon>Bacteria</taxon>
        <taxon>Pseudomonadati</taxon>
        <taxon>Bacteroidota</taxon>
        <taxon>Cytophagia</taxon>
        <taxon>Cytophagales</taxon>
        <taxon>Hymenobacteraceae</taxon>
        <taxon>Hymenobacter</taxon>
    </lineage>
</organism>
<gene>
    <name evidence="3" type="ORF">H9L05_16665</name>
</gene>
<dbReference type="KEGG" id="hqi:H9L05_16665"/>
<feature type="domain" description="Lipocalin-like" evidence="2">
    <location>
        <begin position="41"/>
        <end position="142"/>
    </location>
</feature>
<feature type="chain" id="PRO_5029000718" description="Lipocalin-like domain-containing protein" evidence="1">
    <location>
        <begin position="22"/>
        <end position="164"/>
    </location>
</feature>
<evidence type="ECO:0000313" key="4">
    <source>
        <dbReference type="Proteomes" id="UP000516093"/>
    </source>
</evidence>
<dbReference type="RefSeq" id="WP_187731882.1">
    <property type="nucleotide sequence ID" value="NZ_BMFN01000003.1"/>
</dbReference>
<dbReference type="Proteomes" id="UP000516093">
    <property type="component" value="Chromosome"/>
</dbReference>
<dbReference type="AlphaFoldDB" id="A0A7H0GTI8"/>
<feature type="signal peptide" evidence="1">
    <location>
        <begin position="1"/>
        <end position="21"/>
    </location>
</feature>
<evidence type="ECO:0000256" key="1">
    <source>
        <dbReference type="SAM" id="SignalP"/>
    </source>
</evidence>
<proteinExistence type="predicted"/>
<dbReference type="PROSITE" id="PS51257">
    <property type="entry name" value="PROKAR_LIPOPROTEIN"/>
    <property type="match status" value="1"/>
</dbReference>
<keyword evidence="4" id="KW-1185">Reference proteome</keyword>
<evidence type="ECO:0000313" key="3">
    <source>
        <dbReference type="EMBL" id="QNP51604.1"/>
    </source>
</evidence>
<keyword evidence="1" id="KW-0732">Signal</keyword>
<protein>
    <recommendedName>
        <fullName evidence="2">Lipocalin-like domain-containing protein</fullName>
    </recommendedName>
</protein>
<dbReference type="InterPro" id="IPR024311">
    <property type="entry name" value="Lipocalin-like"/>
</dbReference>
<evidence type="ECO:0000259" key="2">
    <source>
        <dbReference type="Pfam" id="PF13648"/>
    </source>
</evidence>
<accession>A0A7H0GTI8</accession>
<dbReference type="Pfam" id="PF13648">
    <property type="entry name" value="Lipocalin_4"/>
    <property type="match status" value="1"/>
</dbReference>
<name>A0A7H0GTI8_9BACT</name>
<dbReference type="EMBL" id="CP060784">
    <property type="protein sequence ID" value="QNP51604.1"/>
    <property type="molecule type" value="Genomic_DNA"/>
</dbReference>